<protein>
    <submittedName>
        <fullName evidence="1">Uncharacterized protein</fullName>
    </submittedName>
</protein>
<dbReference type="EMBL" id="QGKX02000004">
    <property type="protein sequence ID" value="KAF3599940.1"/>
    <property type="molecule type" value="Genomic_DNA"/>
</dbReference>
<comment type="caution">
    <text evidence="1">The sequence shown here is derived from an EMBL/GenBank/DDBJ whole genome shotgun (WGS) entry which is preliminary data.</text>
</comment>
<organism evidence="1 2">
    <name type="scientific">Brassica cretica</name>
    <name type="common">Mustard</name>
    <dbReference type="NCBI Taxonomy" id="69181"/>
    <lineage>
        <taxon>Eukaryota</taxon>
        <taxon>Viridiplantae</taxon>
        <taxon>Streptophyta</taxon>
        <taxon>Embryophyta</taxon>
        <taxon>Tracheophyta</taxon>
        <taxon>Spermatophyta</taxon>
        <taxon>Magnoliopsida</taxon>
        <taxon>eudicotyledons</taxon>
        <taxon>Gunneridae</taxon>
        <taxon>Pentapetalae</taxon>
        <taxon>rosids</taxon>
        <taxon>malvids</taxon>
        <taxon>Brassicales</taxon>
        <taxon>Brassicaceae</taxon>
        <taxon>Brassiceae</taxon>
        <taxon>Brassica</taxon>
    </lineage>
</organism>
<evidence type="ECO:0000313" key="2">
    <source>
        <dbReference type="Proteomes" id="UP000712600"/>
    </source>
</evidence>
<dbReference type="Proteomes" id="UP000712600">
    <property type="component" value="Unassembled WGS sequence"/>
</dbReference>
<accession>A0A8S9SIL6</accession>
<proteinExistence type="predicted"/>
<reference evidence="1" key="1">
    <citation type="submission" date="2019-12" db="EMBL/GenBank/DDBJ databases">
        <title>Genome sequencing and annotation of Brassica cretica.</title>
        <authorList>
            <person name="Studholme D.J."/>
            <person name="Sarris P."/>
        </authorList>
    </citation>
    <scope>NUCLEOTIDE SEQUENCE</scope>
    <source>
        <strain evidence="1">PFS-109/04</strain>
        <tissue evidence="1">Leaf</tissue>
    </source>
</reference>
<name>A0A8S9SIL6_BRACR</name>
<gene>
    <name evidence="1" type="ORF">F2Q69_00037787</name>
</gene>
<dbReference type="AlphaFoldDB" id="A0A8S9SIL6"/>
<evidence type="ECO:0000313" key="1">
    <source>
        <dbReference type="EMBL" id="KAF3599940.1"/>
    </source>
</evidence>
<sequence>MSLLLSSGGGVGLCAVAFAGGHFLSLLPLLFCHCFLPLSTLRLAVALESSVELRFRIWDAGDVPWRGCSSLVPRSGGAFESFGLSHLGSARRATAAKLLAVSEGGFRRRVKLEVGLPARGDVWCSGVGPSDGFFVLSSLSQMVQAGGALSTGFELSGFLRDRTCVEFLKLRESSSLRFSVVAAHMVPLIPVSSCFLRQIGTSSFPCRDSSFWGYNKSGPKDIMRILRCPLQRFDLGCLMYTFHGGADLFVFCELFFDESDHKEQIIGEAKITGFCLS</sequence>